<keyword evidence="10" id="KW-1185">Reference proteome</keyword>
<dbReference type="GO" id="GO:0047496">
    <property type="term" value="P:vesicle transport along microtubule"/>
    <property type="evidence" value="ECO:0007669"/>
    <property type="project" value="TreeGrafter"/>
</dbReference>
<feature type="compositionally biased region" description="Polar residues" evidence="7">
    <location>
        <begin position="623"/>
        <end position="636"/>
    </location>
</feature>
<feature type="region of interest" description="Disordered" evidence="7">
    <location>
        <begin position="575"/>
        <end position="636"/>
    </location>
</feature>
<dbReference type="PANTHER" id="PTHR10921:SF1">
    <property type="entry name" value="NUCLEAR DISTRIBUTION PROTEIN NUDE HOMOLOG"/>
    <property type="match status" value="1"/>
</dbReference>
<evidence type="ECO:0000313" key="9">
    <source>
        <dbReference type="EMBL" id="KNG83420.1"/>
    </source>
</evidence>
<feature type="compositionally biased region" description="Basic and acidic residues" evidence="7">
    <location>
        <begin position="18"/>
        <end position="27"/>
    </location>
</feature>
<comment type="similarity">
    <text evidence="2">Belongs to the nudE family.</text>
</comment>
<evidence type="ECO:0000256" key="6">
    <source>
        <dbReference type="ARBA" id="ARBA00023212"/>
    </source>
</evidence>
<keyword evidence="4" id="KW-0493">Microtubule</keyword>
<feature type="compositionally biased region" description="Low complexity" evidence="7">
    <location>
        <begin position="459"/>
        <end position="504"/>
    </location>
</feature>
<feature type="region of interest" description="Disordered" evidence="7">
    <location>
        <begin position="191"/>
        <end position="398"/>
    </location>
</feature>
<dbReference type="OrthoDB" id="5877028at2759"/>
<dbReference type="EMBL" id="JNOM01000270">
    <property type="protein sequence ID" value="KNG83420.1"/>
    <property type="molecule type" value="Genomic_DNA"/>
</dbReference>
<dbReference type="AlphaFoldDB" id="A0A0L1IVH4"/>
<proteinExistence type="inferred from homology"/>
<evidence type="ECO:0000256" key="7">
    <source>
        <dbReference type="SAM" id="MobiDB-lite"/>
    </source>
</evidence>
<feature type="region of interest" description="Disordered" evidence="7">
    <location>
        <begin position="1"/>
        <end position="27"/>
    </location>
</feature>
<feature type="compositionally biased region" description="Low complexity" evidence="7">
    <location>
        <begin position="240"/>
        <end position="260"/>
    </location>
</feature>
<feature type="compositionally biased region" description="Polar residues" evidence="7">
    <location>
        <begin position="538"/>
        <end position="549"/>
    </location>
</feature>
<feature type="region of interest" description="Disordered" evidence="7">
    <location>
        <begin position="412"/>
        <end position="554"/>
    </location>
</feature>
<dbReference type="InterPro" id="IPR006964">
    <property type="entry name" value="NUDE_dom"/>
</dbReference>
<dbReference type="GO" id="GO:0008017">
    <property type="term" value="F:microtubule binding"/>
    <property type="evidence" value="ECO:0007669"/>
    <property type="project" value="InterPro"/>
</dbReference>
<keyword evidence="3" id="KW-0963">Cytoplasm</keyword>
<feature type="compositionally biased region" description="Polar residues" evidence="7">
    <location>
        <begin position="276"/>
        <end position="286"/>
    </location>
</feature>
<dbReference type="GO" id="GO:0000132">
    <property type="term" value="P:establishment of mitotic spindle orientation"/>
    <property type="evidence" value="ECO:0007669"/>
    <property type="project" value="TreeGrafter"/>
</dbReference>
<gene>
    <name evidence="9" type="ORF">ANOM_009471</name>
</gene>
<feature type="compositionally biased region" description="Low complexity" evidence="7">
    <location>
        <begin position="424"/>
        <end position="444"/>
    </location>
</feature>
<dbReference type="InterPro" id="IPR033494">
    <property type="entry name" value="NUDE"/>
</dbReference>
<reference evidence="9 10" key="1">
    <citation type="submission" date="2014-06" db="EMBL/GenBank/DDBJ databases">
        <title>The Genome of the Aflatoxigenic Filamentous Fungus Aspergillus nomius.</title>
        <authorList>
            <person name="Moore M.G."/>
            <person name="Shannon B.M."/>
            <person name="Brian M.M."/>
        </authorList>
    </citation>
    <scope>NUCLEOTIDE SEQUENCE [LARGE SCALE GENOMIC DNA]</scope>
    <source>
        <strain evidence="9 10">NRRL 13137</strain>
    </source>
</reference>
<evidence type="ECO:0000256" key="2">
    <source>
        <dbReference type="ARBA" id="ARBA00007429"/>
    </source>
</evidence>
<dbReference type="GO" id="GO:0000776">
    <property type="term" value="C:kinetochore"/>
    <property type="evidence" value="ECO:0007669"/>
    <property type="project" value="TreeGrafter"/>
</dbReference>
<dbReference type="GeneID" id="26811275"/>
<feature type="compositionally biased region" description="Polar residues" evidence="7">
    <location>
        <begin position="295"/>
        <end position="312"/>
    </location>
</feature>
<evidence type="ECO:0000256" key="5">
    <source>
        <dbReference type="ARBA" id="ARBA00023054"/>
    </source>
</evidence>
<evidence type="ECO:0000256" key="1">
    <source>
        <dbReference type="ARBA" id="ARBA00004245"/>
    </source>
</evidence>
<protein>
    <submittedName>
        <fullName evidence="9">Nuclear distribution protein NudE</fullName>
    </submittedName>
</protein>
<dbReference type="GO" id="GO:0051642">
    <property type="term" value="P:centrosome localization"/>
    <property type="evidence" value="ECO:0007669"/>
    <property type="project" value="TreeGrafter"/>
</dbReference>
<dbReference type="STRING" id="1509407.A0A0L1IVH4"/>
<dbReference type="SUPFAM" id="SSF57997">
    <property type="entry name" value="Tropomyosin"/>
    <property type="match status" value="1"/>
</dbReference>
<dbReference type="Proteomes" id="UP000037505">
    <property type="component" value="Unassembled WGS sequence"/>
</dbReference>
<evidence type="ECO:0000256" key="4">
    <source>
        <dbReference type="ARBA" id="ARBA00022701"/>
    </source>
</evidence>
<dbReference type="Pfam" id="PF04880">
    <property type="entry name" value="NUDE_C"/>
    <property type="match status" value="1"/>
</dbReference>
<feature type="compositionally biased region" description="Low complexity" evidence="7">
    <location>
        <begin position="7"/>
        <end position="17"/>
    </location>
</feature>
<evidence type="ECO:0000259" key="8">
    <source>
        <dbReference type="Pfam" id="PF04880"/>
    </source>
</evidence>
<evidence type="ECO:0000256" key="3">
    <source>
        <dbReference type="ARBA" id="ARBA00022490"/>
    </source>
</evidence>
<dbReference type="GO" id="GO:0007059">
    <property type="term" value="P:chromosome segregation"/>
    <property type="evidence" value="ECO:0007669"/>
    <property type="project" value="TreeGrafter"/>
</dbReference>
<dbReference type="RefSeq" id="XP_015404343.1">
    <property type="nucleotide sequence ID" value="XM_015554727.1"/>
</dbReference>
<keyword evidence="6" id="KW-0206">Cytoskeleton</keyword>
<dbReference type="GO" id="GO:0007020">
    <property type="term" value="P:microtubule nucleation"/>
    <property type="evidence" value="ECO:0007669"/>
    <property type="project" value="TreeGrafter"/>
</dbReference>
<dbReference type="PANTHER" id="PTHR10921">
    <property type="entry name" value="NUCLEAR DISTRIBUTION PROTEIN NUDE HOMOLOG 1"/>
    <property type="match status" value="1"/>
</dbReference>
<comment type="caution">
    <text evidence="9">The sequence shown here is derived from an EMBL/GenBank/DDBJ whole genome shotgun (WGS) entry which is preliminary data.</text>
</comment>
<dbReference type="GO" id="GO:0005874">
    <property type="term" value="C:microtubule"/>
    <property type="evidence" value="ECO:0007669"/>
    <property type="project" value="UniProtKB-KW"/>
</dbReference>
<feature type="compositionally biased region" description="Polar residues" evidence="7">
    <location>
        <begin position="225"/>
        <end position="239"/>
    </location>
</feature>
<sequence>MPSADDSTSSRPNGTSSSRDELAHYKKQYEQLEAELADFQSSSRELEAELEKDIEASEKRERQLKEKVDNLRYEVDEWKTKYKQSKSEANTAQNTLQKEITTLRDANRTLQLKLRDIEVANDDYERQARHTTSSLEDLESKYNMAIERSVLLEEEIKIGEQERENLRIENQHLRTELSELKVETEIIQEKLRNAESHGGRRRKPAPLHRTPSTPQTPEIFDRSPGPSTVSSPIFTTPMKTSLIAATATPPSPPISESSTSMRKSINATPGFPRQKASGSESYSSRSLHGFPRQKASGSESYNSRSLHGSRTQKLSHAHSRAASSAHSNGRSTSSATSRASLSKPSPGLSKPSPGLSKPSPSLSRPSPGFARSSPSLSKSTNNNNSTRSSGMPKSGSLYQIRGLIGKMQKLEERVQSAKSKLPAPSDSPSRVSSRSGSIVSESPVASTITVRREPRKRLSGSSFSSSLHGDGVSSYVSTSRPSFNSRPSSRTSYSSSFSHSTHPSIAPSTRPESRQSRTKTPLGHYSTNPTTESRRPRSSLSNPAGQNVPINGMSHIDEDEDLSLHMSMRAKISEARETRLPSFSTPNGLKKRTPSGIPSIPAPRSLRTSTGLDRREGHMGPPSSKTKTTTDLGETF</sequence>
<feature type="domain" description="NUDE" evidence="8">
    <location>
        <begin position="134"/>
        <end position="298"/>
    </location>
</feature>
<evidence type="ECO:0000313" key="10">
    <source>
        <dbReference type="Proteomes" id="UP000037505"/>
    </source>
</evidence>
<feature type="compositionally biased region" description="Low complexity" evidence="7">
    <location>
        <begin position="320"/>
        <end position="389"/>
    </location>
</feature>
<organism evidence="9 10">
    <name type="scientific">Aspergillus nomiae NRRL (strain ATCC 15546 / NRRL 13137 / CBS 260.88 / M93)</name>
    <dbReference type="NCBI Taxonomy" id="1509407"/>
    <lineage>
        <taxon>Eukaryota</taxon>
        <taxon>Fungi</taxon>
        <taxon>Dikarya</taxon>
        <taxon>Ascomycota</taxon>
        <taxon>Pezizomycotina</taxon>
        <taxon>Eurotiomycetes</taxon>
        <taxon>Eurotiomycetidae</taxon>
        <taxon>Eurotiales</taxon>
        <taxon>Aspergillaceae</taxon>
        <taxon>Aspergillus</taxon>
        <taxon>Aspergillus subgen. Circumdati</taxon>
    </lineage>
</organism>
<accession>A0A0L1IVH4</accession>
<dbReference type="Gene3D" id="6.10.250.1080">
    <property type="match status" value="1"/>
</dbReference>
<comment type="subcellular location">
    <subcellularLocation>
        <location evidence="1">Cytoplasm</location>
        <location evidence="1">Cytoskeleton</location>
    </subcellularLocation>
</comment>
<name>A0A0L1IVH4_ASPN3</name>
<keyword evidence="5" id="KW-0175">Coiled coil</keyword>
<dbReference type="GO" id="GO:0005871">
    <property type="term" value="C:kinesin complex"/>
    <property type="evidence" value="ECO:0007669"/>
    <property type="project" value="TreeGrafter"/>
</dbReference>